<protein>
    <submittedName>
        <fullName evidence="2">Uncharacterized protein</fullName>
    </submittedName>
</protein>
<evidence type="ECO:0000313" key="3">
    <source>
        <dbReference type="Proteomes" id="UP001151582"/>
    </source>
</evidence>
<name>A0A9W8B0L4_9FUNG</name>
<feature type="non-terminal residue" evidence="2">
    <location>
        <position position="351"/>
    </location>
</feature>
<dbReference type="AlphaFoldDB" id="A0A9W8B0L4"/>
<proteinExistence type="predicted"/>
<comment type="caution">
    <text evidence="2">The sequence shown here is derived from an EMBL/GenBank/DDBJ whole genome shotgun (WGS) entry which is preliminary data.</text>
</comment>
<feature type="compositionally biased region" description="Low complexity" evidence="1">
    <location>
        <begin position="170"/>
        <end position="179"/>
    </location>
</feature>
<accession>A0A9W8B0L4</accession>
<feature type="compositionally biased region" description="Low complexity" evidence="1">
    <location>
        <begin position="35"/>
        <end position="50"/>
    </location>
</feature>
<feature type="region of interest" description="Disordered" evidence="1">
    <location>
        <begin position="152"/>
        <end position="184"/>
    </location>
</feature>
<evidence type="ECO:0000313" key="2">
    <source>
        <dbReference type="EMBL" id="KAJ1969682.1"/>
    </source>
</evidence>
<organism evidence="2 3">
    <name type="scientific">Dimargaris verticillata</name>
    <dbReference type="NCBI Taxonomy" id="2761393"/>
    <lineage>
        <taxon>Eukaryota</taxon>
        <taxon>Fungi</taxon>
        <taxon>Fungi incertae sedis</taxon>
        <taxon>Zoopagomycota</taxon>
        <taxon>Kickxellomycotina</taxon>
        <taxon>Dimargaritomycetes</taxon>
        <taxon>Dimargaritales</taxon>
        <taxon>Dimargaritaceae</taxon>
        <taxon>Dimargaris</taxon>
    </lineage>
</organism>
<feature type="non-terminal residue" evidence="2">
    <location>
        <position position="1"/>
    </location>
</feature>
<feature type="compositionally biased region" description="Polar residues" evidence="1">
    <location>
        <begin position="155"/>
        <end position="169"/>
    </location>
</feature>
<dbReference type="EMBL" id="JANBQB010001902">
    <property type="protein sequence ID" value="KAJ1969682.1"/>
    <property type="molecule type" value="Genomic_DNA"/>
</dbReference>
<evidence type="ECO:0000256" key="1">
    <source>
        <dbReference type="SAM" id="MobiDB-lite"/>
    </source>
</evidence>
<dbReference type="Proteomes" id="UP001151582">
    <property type="component" value="Unassembled WGS sequence"/>
</dbReference>
<reference evidence="2" key="1">
    <citation type="submission" date="2022-07" db="EMBL/GenBank/DDBJ databases">
        <title>Phylogenomic reconstructions and comparative analyses of Kickxellomycotina fungi.</title>
        <authorList>
            <person name="Reynolds N.K."/>
            <person name="Stajich J.E."/>
            <person name="Barry K."/>
            <person name="Grigoriev I.V."/>
            <person name="Crous P."/>
            <person name="Smith M.E."/>
        </authorList>
    </citation>
    <scope>NUCLEOTIDE SEQUENCE</scope>
    <source>
        <strain evidence="2">RSA 567</strain>
    </source>
</reference>
<keyword evidence="3" id="KW-1185">Reference proteome</keyword>
<feature type="region of interest" description="Disordered" evidence="1">
    <location>
        <begin position="1"/>
        <end position="59"/>
    </location>
</feature>
<sequence length="351" mass="37284">VPAISTQSPPPLGSLRKPHASPTVRQFHPLITPNATATPEPTLMTTSTMSSHLKEQNRALREEEGRVLRKAKEVMGVLIASPGLQSSDSSSESDLELLNTNSVQADSASLLETPNGCQFALQPPETVHDVVGTSSETPSPANTANRQPHALVTEDQASSQGSAKQQFHLSESASSDSPSDVLPTEITAGTLSADIDSARAQPPSKLTYEASRTPAVRHLVTLSQRAHRSMSNPAPFTKRINSEPLALLASNRTMVAPGGNTSGGPLQYLTRRLSRATANSSPKVLLPESGTGAASAPAEAMPRSASVDGKHHHHRPRRQRALSWQYLLAEDSMAFAGALLEDISGEELKTK</sequence>
<feature type="region of interest" description="Disordered" evidence="1">
    <location>
        <begin position="279"/>
        <end position="318"/>
    </location>
</feature>
<gene>
    <name evidence="2" type="ORF">H4R34_006140</name>
</gene>